<dbReference type="InterPro" id="IPR005046">
    <property type="entry name" value="DUF285"/>
</dbReference>
<comment type="subcellular location">
    <subcellularLocation>
        <location evidence="1">Cell membrane</location>
        <topology evidence="1">Lipid-anchor</topology>
    </subcellularLocation>
</comment>
<protein>
    <submittedName>
        <fullName evidence="10">BspA family leucine-rich repeat surface protein</fullName>
    </submittedName>
</protein>
<evidence type="ECO:0000256" key="2">
    <source>
        <dbReference type="ARBA" id="ARBA00022475"/>
    </source>
</evidence>
<dbReference type="Pfam" id="PF03382">
    <property type="entry name" value="DUF285"/>
    <property type="match status" value="1"/>
</dbReference>
<feature type="region of interest" description="Disordered" evidence="8">
    <location>
        <begin position="34"/>
        <end position="157"/>
    </location>
</feature>
<reference evidence="10 11" key="1">
    <citation type="journal article" date="2020" name="Vet. Res.">
        <title>Phylogenomic analysis of Mycoplasma bovis from Belgian veal, dairy and beef herds.</title>
        <authorList>
            <person name="Bokma J."/>
            <person name="Vereecke N."/>
            <person name="De Bleecker K."/>
            <person name="Callens J."/>
            <person name="Ribbens S."/>
            <person name="Nauwynck H."/>
            <person name="Haesebrouck F."/>
            <person name="Theuns S."/>
            <person name="Boyen F."/>
            <person name="Pardon B."/>
        </authorList>
    </citation>
    <scope>NUCLEOTIDE SEQUENCE [LARGE SCALE GENOMIC DNA]</scope>
    <source>
        <strain evidence="10 11">Mb222</strain>
    </source>
</reference>
<dbReference type="EMBL" id="CP058496">
    <property type="protein sequence ID" value="WHO15223.1"/>
    <property type="molecule type" value="Genomic_DNA"/>
</dbReference>
<evidence type="ECO:0000256" key="3">
    <source>
        <dbReference type="ARBA" id="ARBA00022729"/>
    </source>
</evidence>
<dbReference type="PROSITE" id="PS51257">
    <property type="entry name" value="PROKAR_LIPOPROTEIN"/>
    <property type="match status" value="1"/>
</dbReference>
<keyword evidence="3 9" id="KW-0732">Signal</keyword>
<keyword evidence="7" id="KW-0449">Lipoprotein</keyword>
<evidence type="ECO:0000256" key="1">
    <source>
        <dbReference type="ARBA" id="ARBA00004193"/>
    </source>
</evidence>
<feature type="compositionally biased region" description="Basic and acidic residues" evidence="8">
    <location>
        <begin position="90"/>
        <end position="108"/>
    </location>
</feature>
<dbReference type="InterPro" id="IPR049890">
    <property type="entry name" value="VlpA-F-like_signal"/>
</dbReference>
<evidence type="ECO:0000313" key="11">
    <source>
        <dbReference type="Proteomes" id="UP000596039"/>
    </source>
</evidence>
<evidence type="ECO:0000256" key="4">
    <source>
        <dbReference type="ARBA" id="ARBA00022737"/>
    </source>
</evidence>
<evidence type="ECO:0000256" key="6">
    <source>
        <dbReference type="ARBA" id="ARBA00023139"/>
    </source>
</evidence>
<name>A0ABY8RY97_MYCBV</name>
<organism evidence="10 11">
    <name type="scientific">Mycoplasmopsis bovis</name>
    <name type="common">Mycoplasma bovis</name>
    <dbReference type="NCBI Taxonomy" id="28903"/>
    <lineage>
        <taxon>Bacteria</taxon>
        <taxon>Bacillati</taxon>
        <taxon>Mycoplasmatota</taxon>
        <taxon>Mycoplasmoidales</taxon>
        <taxon>Metamycoplasmataceae</taxon>
        <taxon>Mycoplasmopsis</taxon>
    </lineage>
</organism>
<dbReference type="Proteomes" id="UP000596039">
    <property type="component" value="Chromosome"/>
</dbReference>
<sequence>MKKKIKKLNIFSSLSFLPLMPLVAASCKKNDNDEKIQIINNESNPQTSKQMTPPPNSHGDQSKDDSSNVDKTTDAKNNNEKSEPTVTPKDQSDESRSEAGKNDNDNSDSRTNNTPEMPNDGSNNTYKIPMNNDKEEKQKKLEEERKQKEQEDKNNVEEVKKIIEEQKDAFGSFHTQNEFVDQINVYAKDKNINGLILQNNEDKDKKLIVDTDGGKNNKIKLQLGSQKFEIQLGIVLKDAVITKYYIDEDSQKGQIKTNIFKREGVTTINKDWNSIKNGKKIVVIQLGYHKDWTGIQLTVLPHYTSKVPRNLPLKINSINWSFYNLVSPKVDNLNEWDTSNIKSAEEAFLDAKELDQSLKNWKIRDSVNIKNMFKGAHKMKTHLKDMATAWKTTEDKLI</sequence>
<evidence type="ECO:0000313" key="10">
    <source>
        <dbReference type="EMBL" id="WHO15223.1"/>
    </source>
</evidence>
<keyword evidence="4" id="KW-0677">Repeat</keyword>
<gene>
    <name evidence="10" type="ORF">HYD69_04315</name>
</gene>
<keyword evidence="2" id="KW-1003">Cell membrane</keyword>
<feature type="chain" id="PRO_5047430964" evidence="9">
    <location>
        <begin position="25"/>
        <end position="398"/>
    </location>
</feature>
<evidence type="ECO:0000256" key="9">
    <source>
        <dbReference type="SAM" id="SignalP"/>
    </source>
</evidence>
<feature type="compositionally biased region" description="Basic and acidic residues" evidence="8">
    <location>
        <begin position="132"/>
        <end position="157"/>
    </location>
</feature>
<evidence type="ECO:0000256" key="5">
    <source>
        <dbReference type="ARBA" id="ARBA00023136"/>
    </source>
</evidence>
<dbReference type="RefSeq" id="WP_174245885.1">
    <property type="nucleotide sequence ID" value="NZ_CP022588.1"/>
</dbReference>
<feature type="signal peptide" evidence="9">
    <location>
        <begin position="1"/>
        <end position="24"/>
    </location>
</feature>
<dbReference type="NCBIfam" id="NF033817">
    <property type="entry name" value="Mplas_variab_LP"/>
    <property type="match status" value="1"/>
</dbReference>
<feature type="compositionally biased region" description="Basic and acidic residues" evidence="8">
    <location>
        <begin position="60"/>
        <end position="83"/>
    </location>
</feature>
<keyword evidence="6" id="KW-0564">Palmitate</keyword>
<accession>A0ABY8RY97</accession>
<keyword evidence="11" id="KW-1185">Reference proteome</keyword>
<keyword evidence="5" id="KW-0472">Membrane</keyword>
<feature type="compositionally biased region" description="Polar residues" evidence="8">
    <location>
        <begin position="38"/>
        <end position="51"/>
    </location>
</feature>
<proteinExistence type="predicted"/>
<evidence type="ECO:0000256" key="8">
    <source>
        <dbReference type="SAM" id="MobiDB-lite"/>
    </source>
</evidence>
<evidence type="ECO:0000256" key="7">
    <source>
        <dbReference type="ARBA" id="ARBA00023288"/>
    </source>
</evidence>